<keyword evidence="4" id="KW-1185">Reference proteome</keyword>
<dbReference type="Proteomes" id="UP000188879">
    <property type="component" value="Unassembled WGS sequence"/>
</dbReference>
<proteinExistence type="inferred from homology"/>
<comment type="caution">
    <text evidence="3">The sequence shown here is derived from an EMBL/GenBank/DDBJ whole genome shotgun (WGS) entry which is preliminary data.</text>
</comment>
<dbReference type="OrthoDB" id="9798918at2"/>
<gene>
    <name evidence="3" type="ORF">BKE38_09660</name>
</gene>
<organism evidence="3 4">
    <name type="scientific">Teichococcus deserti</name>
    <dbReference type="NCBI Taxonomy" id="1817963"/>
    <lineage>
        <taxon>Bacteria</taxon>
        <taxon>Pseudomonadati</taxon>
        <taxon>Pseudomonadota</taxon>
        <taxon>Alphaproteobacteria</taxon>
        <taxon>Acetobacterales</taxon>
        <taxon>Roseomonadaceae</taxon>
        <taxon>Roseomonas</taxon>
    </lineage>
</organism>
<dbReference type="RefSeq" id="WP_076957141.1">
    <property type="nucleotide sequence ID" value="NZ_MLCO01000077.1"/>
</dbReference>
<protein>
    <recommendedName>
        <fullName evidence="2">UPF0178 protein BKE38_09660</fullName>
    </recommendedName>
</protein>
<reference evidence="3 4" key="1">
    <citation type="submission" date="2016-10" db="EMBL/GenBank/DDBJ databases">
        <title>Draft Genome sequence of Roseomonas sp. strain M3.</title>
        <authorList>
            <person name="Subhash Y."/>
            <person name="Lee S."/>
        </authorList>
    </citation>
    <scope>NUCLEOTIDE SEQUENCE [LARGE SCALE GENOMIC DNA]</scope>
    <source>
        <strain evidence="3 4">M3</strain>
    </source>
</reference>
<comment type="similarity">
    <text evidence="1 2">Belongs to the UPF0178 family.</text>
</comment>
<evidence type="ECO:0000313" key="3">
    <source>
        <dbReference type="EMBL" id="ONG54985.1"/>
    </source>
</evidence>
<dbReference type="InterPro" id="IPR003791">
    <property type="entry name" value="UPF0178"/>
</dbReference>
<name>A0A1V2H3H3_9PROT</name>
<evidence type="ECO:0000256" key="1">
    <source>
        <dbReference type="ARBA" id="ARBA00008522"/>
    </source>
</evidence>
<dbReference type="Pfam" id="PF02639">
    <property type="entry name" value="DUF188"/>
    <property type="match status" value="1"/>
</dbReference>
<dbReference type="NCBIfam" id="NF001095">
    <property type="entry name" value="PRK00124.1"/>
    <property type="match status" value="1"/>
</dbReference>
<dbReference type="AlphaFoldDB" id="A0A1V2H3H3"/>
<evidence type="ECO:0000313" key="4">
    <source>
        <dbReference type="Proteomes" id="UP000188879"/>
    </source>
</evidence>
<dbReference type="HAMAP" id="MF_00489">
    <property type="entry name" value="UPF0178"/>
    <property type="match status" value="1"/>
</dbReference>
<evidence type="ECO:0000256" key="2">
    <source>
        <dbReference type="HAMAP-Rule" id="MF_00489"/>
    </source>
</evidence>
<dbReference type="PANTHER" id="PTHR35146">
    <property type="entry name" value="UPF0178 PROTEIN YAII"/>
    <property type="match status" value="1"/>
</dbReference>
<sequence length="168" mass="18376">MEKTEIWVDGDACPVRDEVFRVAGRLSLIVHVVSNGARGVRLPEVDWVKRVIVAEGADAADDWIAERIRRQDLCVTADIPLASRCLERGARALAPNGRIWTSDNIGQALAGREVSRHLREIGAMTRGHAPMTGSDKSRFLSALETEVQAALRGAEAKPAALWRPGLFD</sequence>
<dbReference type="PANTHER" id="PTHR35146:SF1">
    <property type="entry name" value="UPF0178 PROTEIN YAII"/>
    <property type="match status" value="1"/>
</dbReference>
<accession>A0A1V2H3H3</accession>
<dbReference type="EMBL" id="MLCO01000077">
    <property type="protein sequence ID" value="ONG54985.1"/>
    <property type="molecule type" value="Genomic_DNA"/>
</dbReference>